<gene>
    <name evidence="2" type="ORF">METZ01_LOCUS416100</name>
</gene>
<accession>A0A382WWF1</accession>
<reference evidence="2" key="1">
    <citation type="submission" date="2018-05" db="EMBL/GenBank/DDBJ databases">
        <authorList>
            <person name="Lanie J.A."/>
            <person name="Ng W.-L."/>
            <person name="Kazmierczak K.M."/>
            <person name="Andrzejewski T.M."/>
            <person name="Davidsen T.M."/>
            <person name="Wayne K.J."/>
            <person name="Tettelin H."/>
            <person name="Glass J.I."/>
            <person name="Rusch D."/>
            <person name="Podicherti R."/>
            <person name="Tsui H.-C.T."/>
            <person name="Winkler M.E."/>
        </authorList>
    </citation>
    <scope>NUCLEOTIDE SEQUENCE</scope>
</reference>
<protein>
    <submittedName>
        <fullName evidence="2">Uncharacterized protein</fullName>
    </submittedName>
</protein>
<evidence type="ECO:0000256" key="1">
    <source>
        <dbReference type="SAM" id="MobiDB-lite"/>
    </source>
</evidence>
<feature type="region of interest" description="Disordered" evidence="1">
    <location>
        <begin position="1"/>
        <end position="30"/>
    </location>
</feature>
<dbReference type="EMBL" id="UINC01163117">
    <property type="protein sequence ID" value="SVD63246.1"/>
    <property type="molecule type" value="Genomic_DNA"/>
</dbReference>
<name>A0A382WWF1_9ZZZZ</name>
<proteinExistence type="predicted"/>
<evidence type="ECO:0000313" key="2">
    <source>
        <dbReference type="EMBL" id="SVD63246.1"/>
    </source>
</evidence>
<dbReference type="AlphaFoldDB" id="A0A382WWF1"/>
<organism evidence="2">
    <name type="scientific">marine metagenome</name>
    <dbReference type="NCBI Taxonomy" id="408172"/>
    <lineage>
        <taxon>unclassified sequences</taxon>
        <taxon>metagenomes</taxon>
        <taxon>ecological metagenomes</taxon>
    </lineage>
</organism>
<feature type="non-terminal residue" evidence="2">
    <location>
        <position position="30"/>
    </location>
</feature>
<sequence>MCAKTAKAAARQYRKQSDGSIGGQQVPKGE</sequence>